<evidence type="ECO:0000313" key="2">
    <source>
        <dbReference type="Proteomes" id="UP000261828"/>
    </source>
</evidence>
<reference evidence="1 2" key="1">
    <citation type="submission" date="2018-08" db="EMBL/GenBank/DDBJ databases">
        <title>Muricauda nanhaiensis sp. nov., isolated from seawater of the South China Sea.</title>
        <authorList>
            <person name="Dang Y."/>
        </authorList>
    </citation>
    <scope>NUCLEOTIDE SEQUENCE [LARGE SCALE GENOMIC DNA]</scope>
    <source>
        <strain evidence="1 2">SM1704</strain>
    </source>
</reference>
<accession>A0A371JV84</accession>
<name>A0A371JV84_9FLAO</name>
<evidence type="ECO:0000313" key="1">
    <source>
        <dbReference type="EMBL" id="RDY61721.1"/>
    </source>
</evidence>
<evidence type="ECO:0008006" key="3">
    <source>
        <dbReference type="Google" id="ProtNLM"/>
    </source>
</evidence>
<comment type="caution">
    <text evidence="1">The sequence shown here is derived from an EMBL/GenBank/DDBJ whole genome shotgun (WGS) entry which is preliminary data.</text>
</comment>
<dbReference type="EMBL" id="QTJX01000001">
    <property type="protein sequence ID" value="RDY61721.1"/>
    <property type="molecule type" value="Genomic_DNA"/>
</dbReference>
<gene>
    <name evidence="1" type="ORF">DX873_06115</name>
</gene>
<dbReference type="AlphaFoldDB" id="A0A371JV84"/>
<protein>
    <recommendedName>
        <fullName evidence="3">DUF1579 domain-containing protein</fullName>
    </recommendedName>
</protein>
<sequence length="163" mass="19393">MLITTTSFGQEKSIQDLDFLLGTWEVREDNKERDWWEKTTRIGVYALDSTYIQLTSRAVSSTGKKRTYRWYIHYNSKEQQYEMASMFGNWHKIQFDILSWDPAERKLTIKNGPDGDSEEYHERFGEIVFDESFKSYIWTGENKYGDPKDPGIWKYVEIGSRIN</sequence>
<organism evidence="1 2">
    <name type="scientific">Flagellimonas nanhaiensis</name>
    <dbReference type="NCBI Taxonomy" id="2292706"/>
    <lineage>
        <taxon>Bacteria</taxon>
        <taxon>Pseudomonadati</taxon>
        <taxon>Bacteroidota</taxon>
        <taxon>Flavobacteriia</taxon>
        <taxon>Flavobacteriales</taxon>
        <taxon>Flavobacteriaceae</taxon>
        <taxon>Flagellimonas</taxon>
    </lineage>
</organism>
<dbReference type="Proteomes" id="UP000261828">
    <property type="component" value="Unassembled WGS sequence"/>
</dbReference>
<keyword evidence="2" id="KW-1185">Reference proteome</keyword>
<proteinExistence type="predicted"/>